<dbReference type="Proteomes" id="UP000075670">
    <property type="component" value="Unassembled WGS sequence"/>
</dbReference>
<accession>A0A151ASP3</accession>
<gene>
    <name evidence="1" type="ORF">MOMUL_29790</name>
</gene>
<dbReference type="PATRIC" id="fig|1122241.3.peg.3173"/>
<name>A0A151ASP3_9FIRM</name>
<keyword evidence="2" id="KW-1185">Reference proteome</keyword>
<evidence type="ECO:0000313" key="1">
    <source>
        <dbReference type="EMBL" id="KYH30646.1"/>
    </source>
</evidence>
<dbReference type="EMBL" id="LTBC01000024">
    <property type="protein sequence ID" value="KYH30646.1"/>
    <property type="molecule type" value="Genomic_DNA"/>
</dbReference>
<organism evidence="1 2">
    <name type="scientific">Moorella mulderi DSM 14980</name>
    <dbReference type="NCBI Taxonomy" id="1122241"/>
    <lineage>
        <taxon>Bacteria</taxon>
        <taxon>Bacillati</taxon>
        <taxon>Bacillota</taxon>
        <taxon>Clostridia</taxon>
        <taxon>Neomoorellales</taxon>
        <taxon>Neomoorellaceae</taxon>
        <taxon>Neomoorella</taxon>
    </lineage>
</organism>
<comment type="caution">
    <text evidence="1">The sequence shown here is derived from an EMBL/GenBank/DDBJ whole genome shotgun (WGS) entry which is preliminary data.</text>
</comment>
<proteinExistence type="predicted"/>
<protein>
    <submittedName>
        <fullName evidence="1">Uncharacterized protein</fullName>
    </submittedName>
</protein>
<dbReference type="AlphaFoldDB" id="A0A151ASP3"/>
<evidence type="ECO:0000313" key="2">
    <source>
        <dbReference type="Proteomes" id="UP000075670"/>
    </source>
</evidence>
<sequence length="138" mass="14267">MVASALAALVIVAALDTTWRGLFLAKLAQKQFDETTELRNAAQWVTRDLRRASAVAEAGPGRLEFTSADGGTVAYALDGGSLVRTEGASRRTVAKGLTAAAFSADEREGGVLVTAEFTGERGGNVRTAVWVPAASGGI</sequence>
<reference evidence="1 2" key="1">
    <citation type="submission" date="2016-02" db="EMBL/GenBank/DDBJ databases">
        <title>Genome sequence of Moorella mulderi DSM 14980.</title>
        <authorList>
            <person name="Poehlein A."/>
            <person name="Daniel R."/>
        </authorList>
    </citation>
    <scope>NUCLEOTIDE SEQUENCE [LARGE SCALE GENOMIC DNA]</scope>
    <source>
        <strain evidence="1 2">DSM 14980</strain>
    </source>
</reference>